<evidence type="ECO:0000256" key="1">
    <source>
        <dbReference type="ARBA" id="ARBA00004496"/>
    </source>
</evidence>
<dbReference type="InterPro" id="IPR027417">
    <property type="entry name" value="P-loop_NTPase"/>
</dbReference>
<feature type="domain" description="ABC transporter" evidence="15">
    <location>
        <begin position="2"/>
        <end position="235"/>
    </location>
</feature>
<keyword evidence="9" id="KW-0547">Nucleotide-binding</keyword>
<evidence type="ECO:0000256" key="2">
    <source>
        <dbReference type="ARBA" id="ARBA00004515"/>
    </source>
</evidence>
<dbReference type="GO" id="GO:0005737">
    <property type="term" value="C:cytoplasm"/>
    <property type="evidence" value="ECO:0007669"/>
    <property type="project" value="UniProtKB-SubCell"/>
</dbReference>
<dbReference type="PROSITE" id="PS50893">
    <property type="entry name" value="ABC_TRANSPORTER_2"/>
    <property type="match status" value="1"/>
</dbReference>
<dbReference type="CDD" id="cd03218">
    <property type="entry name" value="ABC_YhbG"/>
    <property type="match status" value="1"/>
</dbReference>
<dbReference type="InterPro" id="IPR003439">
    <property type="entry name" value="ABC_transporter-like_ATP-bd"/>
</dbReference>
<dbReference type="Gene3D" id="3.40.50.300">
    <property type="entry name" value="P-loop containing nucleotide triphosphate hydrolases"/>
    <property type="match status" value="1"/>
</dbReference>
<evidence type="ECO:0000256" key="3">
    <source>
        <dbReference type="ARBA" id="ARBA00010865"/>
    </source>
</evidence>
<comment type="subcellular location">
    <subcellularLocation>
        <location evidence="2">Cell inner membrane</location>
        <topology evidence="2">Peripheral membrane protein</topology>
        <orientation evidence="2">Cytoplasmic side</orientation>
    </subcellularLocation>
    <subcellularLocation>
        <location evidence="1">Cytoplasm</location>
    </subcellularLocation>
</comment>
<evidence type="ECO:0000256" key="10">
    <source>
        <dbReference type="ARBA" id="ARBA00022840"/>
    </source>
</evidence>
<evidence type="ECO:0000256" key="9">
    <source>
        <dbReference type="ARBA" id="ARBA00022741"/>
    </source>
</evidence>
<dbReference type="OrthoDB" id="9781337at2"/>
<dbReference type="NCBIfam" id="TIGR04406">
    <property type="entry name" value="LPS_export_lptB"/>
    <property type="match status" value="1"/>
</dbReference>
<evidence type="ECO:0000313" key="17">
    <source>
        <dbReference type="Proteomes" id="UP000050940"/>
    </source>
</evidence>
<reference evidence="16 17" key="1">
    <citation type="submission" date="2015-05" db="EMBL/GenBank/DDBJ databases">
        <title>Genome sequencing and analysis of members of genus Stenotrophomonas.</title>
        <authorList>
            <person name="Patil P.P."/>
            <person name="Midha S."/>
            <person name="Patil P.B."/>
        </authorList>
    </citation>
    <scope>NUCLEOTIDE SEQUENCE [LARGE SCALE GENOMIC DNA]</scope>
    <source>
        <strain evidence="16 17">JCM 16244</strain>
    </source>
</reference>
<accession>A0A0R0E1P7</accession>
<dbReference type="SUPFAM" id="SSF52540">
    <property type="entry name" value="P-loop containing nucleoside triphosphate hydrolases"/>
    <property type="match status" value="1"/>
</dbReference>
<keyword evidence="5" id="KW-0813">Transport</keyword>
<evidence type="ECO:0000313" key="16">
    <source>
        <dbReference type="EMBL" id="KRG88249.1"/>
    </source>
</evidence>
<sequence>MLVAEGLRKRYKNREVVNSFGLTLDAGEVVGLLGPNGAGKTTCFYMIVGLVESDAGRIVLDGRDITSEPMYARAKLGVGYLPQEPSVFRKLSVADNIRLVLELREDLDADGRERELSALLDELQIGHVAEQAGASLSGGERRRCEIARALAARPRLILLDEPFAGVDPISVGEIQRIVTHLKQRGIGVLITDHNVRETLGICDRAYILAEGSVLAQGAPEELLNNTDVRRVYLGDSFTL</sequence>
<dbReference type="STRING" id="659018.ABB34_00865"/>
<evidence type="ECO:0000256" key="7">
    <source>
        <dbReference type="ARBA" id="ARBA00022490"/>
    </source>
</evidence>
<dbReference type="SMART" id="SM00382">
    <property type="entry name" value="AAA"/>
    <property type="match status" value="1"/>
</dbReference>
<keyword evidence="11" id="KW-1278">Translocase</keyword>
<dbReference type="FunFam" id="3.40.50.300:FF:000151">
    <property type="entry name" value="Lipopolysaccharide ABC transporter ATP-binding protein"/>
    <property type="match status" value="1"/>
</dbReference>
<dbReference type="PANTHER" id="PTHR45772:SF10">
    <property type="entry name" value="LIPOPOLYSACCHARIDE EXPORT SYSTEM ATP-BINDING PROTEIN LPTB"/>
    <property type="match status" value="1"/>
</dbReference>
<keyword evidence="12" id="KW-0472">Membrane</keyword>
<comment type="subunit">
    <text evidence="14">Component of the lipopolysaccharide transport and assembly complex. The LptBFG transporter is composed of two ATP-binding proteins (LptB) and two transmembrane proteins (LptF and LptG).</text>
</comment>
<keyword evidence="8" id="KW-0997">Cell inner membrane</keyword>
<dbReference type="GO" id="GO:0043190">
    <property type="term" value="C:ATP-binding cassette (ABC) transporter complex"/>
    <property type="evidence" value="ECO:0007669"/>
    <property type="project" value="InterPro"/>
</dbReference>
<keyword evidence="17" id="KW-1185">Reference proteome</keyword>
<dbReference type="AlphaFoldDB" id="A0A0R0E1P7"/>
<dbReference type="InterPro" id="IPR003593">
    <property type="entry name" value="AAA+_ATPase"/>
</dbReference>
<dbReference type="InterPro" id="IPR030921">
    <property type="entry name" value="LPS_export_LptB"/>
</dbReference>
<dbReference type="GO" id="GO:0016887">
    <property type="term" value="F:ATP hydrolysis activity"/>
    <property type="evidence" value="ECO:0007669"/>
    <property type="project" value="InterPro"/>
</dbReference>
<evidence type="ECO:0000256" key="6">
    <source>
        <dbReference type="ARBA" id="ARBA00022475"/>
    </source>
</evidence>
<evidence type="ECO:0000256" key="13">
    <source>
        <dbReference type="ARBA" id="ARBA00024818"/>
    </source>
</evidence>
<comment type="caution">
    <text evidence="16">The sequence shown here is derived from an EMBL/GenBank/DDBJ whole genome shotgun (WGS) entry which is preliminary data.</text>
</comment>
<comment type="function">
    <text evidence="13">Part of the ABC transporter complex LptBFG involved in the translocation of lipopolysaccharide (LPS) from the inner membrane to the outer membrane. Probably responsible for energy coupling to the transport system.</text>
</comment>
<dbReference type="GO" id="GO:0055085">
    <property type="term" value="P:transmembrane transport"/>
    <property type="evidence" value="ECO:0007669"/>
    <property type="project" value="InterPro"/>
</dbReference>
<name>A0A0R0E1P7_9GAMM</name>
<evidence type="ECO:0000256" key="12">
    <source>
        <dbReference type="ARBA" id="ARBA00023136"/>
    </source>
</evidence>
<evidence type="ECO:0000259" key="15">
    <source>
        <dbReference type="PROSITE" id="PS50893"/>
    </source>
</evidence>
<dbReference type="Pfam" id="PF12399">
    <property type="entry name" value="BCA_ABC_TP_C"/>
    <property type="match status" value="1"/>
</dbReference>
<dbReference type="InterPro" id="IPR051120">
    <property type="entry name" value="ABC_AA/LPS_Transport"/>
</dbReference>
<protein>
    <recommendedName>
        <fullName evidence="4">Lipopolysaccharide export system ATP-binding protein LptB</fullName>
    </recommendedName>
</protein>
<gene>
    <name evidence="16" type="ORF">ABB34_00865</name>
</gene>
<keyword evidence="7" id="KW-0963">Cytoplasm</keyword>
<dbReference type="Proteomes" id="UP000050940">
    <property type="component" value="Unassembled WGS sequence"/>
</dbReference>
<dbReference type="RefSeq" id="WP_057639348.1">
    <property type="nucleotide sequence ID" value="NZ_LDJP01000006.1"/>
</dbReference>
<dbReference type="PATRIC" id="fig|659018.3.peg.2173"/>
<dbReference type="GO" id="GO:0005524">
    <property type="term" value="F:ATP binding"/>
    <property type="evidence" value="ECO:0007669"/>
    <property type="project" value="UniProtKB-KW"/>
</dbReference>
<dbReference type="PANTHER" id="PTHR45772">
    <property type="entry name" value="CONSERVED COMPONENT OF ABC TRANSPORTER FOR NATURAL AMINO ACIDS-RELATED"/>
    <property type="match status" value="1"/>
</dbReference>
<dbReference type="InterPro" id="IPR032823">
    <property type="entry name" value="BCA_ABC_TP_C"/>
</dbReference>
<comment type="similarity">
    <text evidence="3">Belongs to the ABC transporter superfamily. Outer membrane lipopolysaccharide export (TC 1.B.42) family.</text>
</comment>
<evidence type="ECO:0000256" key="4">
    <source>
        <dbReference type="ARBA" id="ARBA00017803"/>
    </source>
</evidence>
<dbReference type="Pfam" id="PF00005">
    <property type="entry name" value="ABC_tran"/>
    <property type="match status" value="1"/>
</dbReference>
<evidence type="ECO:0000256" key="11">
    <source>
        <dbReference type="ARBA" id="ARBA00022967"/>
    </source>
</evidence>
<keyword evidence="6" id="KW-1003">Cell membrane</keyword>
<dbReference type="EMBL" id="LDJP01000006">
    <property type="protein sequence ID" value="KRG88249.1"/>
    <property type="molecule type" value="Genomic_DNA"/>
</dbReference>
<evidence type="ECO:0000256" key="8">
    <source>
        <dbReference type="ARBA" id="ARBA00022519"/>
    </source>
</evidence>
<organism evidence="16 17">
    <name type="scientific">Stenotrophomonas daejeonensis</name>
    <dbReference type="NCBI Taxonomy" id="659018"/>
    <lineage>
        <taxon>Bacteria</taxon>
        <taxon>Pseudomonadati</taxon>
        <taxon>Pseudomonadota</taxon>
        <taxon>Gammaproteobacteria</taxon>
        <taxon>Lysobacterales</taxon>
        <taxon>Lysobacteraceae</taxon>
        <taxon>Stenotrophomonas</taxon>
    </lineage>
</organism>
<evidence type="ECO:0000256" key="14">
    <source>
        <dbReference type="ARBA" id="ARBA00026081"/>
    </source>
</evidence>
<evidence type="ECO:0000256" key="5">
    <source>
        <dbReference type="ARBA" id="ARBA00022448"/>
    </source>
</evidence>
<keyword evidence="10 16" id="KW-0067">ATP-binding</keyword>
<proteinExistence type="inferred from homology"/>